<dbReference type="EMBL" id="CP151514">
    <property type="protein sequence ID" value="WZN66092.1"/>
    <property type="molecule type" value="Genomic_DNA"/>
</dbReference>
<reference evidence="6 7" key="1">
    <citation type="submission" date="2024-03" db="EMBL/GenBank/DDBJ databases">
        <title>Complete genome sequence of the green alga Chloropicon roscoffensis RCC1871.</title>
        <authorList>
            <person name="Lemieux C."/>
            <person name="Pombert J.-F."/>
            <person name="Otis C."/>
            <person name="Turmel M."/>
        </authorList>
    </citation>
    <scope>NUCLEOTIDE SEQUENCE [LARGE SCALE GENOMIC DNA]</scope>
    <source>
        <strain evidence="6 7">RCC1871</strain>
    </source>
</reference>
<evidence type="ECO:0000256" key="4">
    <source>
        <dbReference type="SAM" id="MobiDB-lite"/>
    </source>
</evidence>
<dbReference type="InterPro" id="IPR000907">
    <property type="entry name" value="LipOase"/>
</dbReference>
<organism evidence="6 7">
    <name type="scientific">Chloropicon roscoffensis</name>
    <dbReference type="NCBI Taxonomy" id="1461544"/>
    <lineage>
        <taxon>Eukaryota</taxon>
        <taxon>Viridiplantae</taxon>
        <taxon>Chlorophyta</taxon>
        <taxon>Chloropicophyceae</taxon>
        <taxon>Chloropicales</taxon>
        <taxon>Chloropicaceae</taxon>
        <taxon>Chloropicon</taxon>
    </lineage>
</organism>
<keyword evidence="2" id="KW-0223">Dioxygenase</keyword>
<dbReference type="InterPro" id="IPR013819">
    <property type="entry name" value="LipOase_C"/>
</dbReference>
<keyword evidence="3" id="KW-0560">Oxidoreductase</keyword>
<gene>
    <name evidence="6" type="ORF">HKI87_14g76550</name>
</gene>
<keyword evidence="7" id="KW-1185">Reference proteome</keyword>
<dbReference type="Pfam" id="PF00305">
    <property type="entry name" value="Lipoxygenase"/>
    <property type="match status" value="1"/>
</dbReference>
<dbReference type="GO" id="GO:0046872">
    <property type="term" value="F:metal ion binding"/>
    <property type="evidence" value="ECO:0007669"/>
    <property type="project" value="UniProtKB-KW"/>
</dbReference>
<sequence>MGAGASSASGDAGTLGRRKAKDEKVDLRGERYVVEVDFIAPPENKRLSNNLALYFKGANVYSPRIYPAKVASDQKRGFQHDDGKEFRTKEELKTSTQVIGAKVTALGGNAYQYSFEFRDDVIYGDIQIFWVKNVGSDAKANLRVQEARVTKVMSGGLKCTEDLCYTFPCHCNLLFGREKHFYEGRAYLPSDTPFHLIKWRNRELVENGEAYDLEEFKESLPRVWAVDGDEDLLPEHQTGIVNLKVQAASIVLATGLDKLSSDKGESGADSKWQCISHLKREEGSSTDHENALVSRIWSPQASTATEGGEGRGSLPPPQCISEYNKSFWRNDVHFARQFLQGPHAEMLVACKDVSQLPEWLMRKREFTEALAGLQEGTSRINKHVVQEISHGRIFILDLENVSSFYSTVDAEDKGKFLALGPLCVFYLADDPERRFSSNMMALLPLVITLDATDSESPVYSALDDPWLWQLAKSYVSSADVQVHITVSLLLNSVVALEPFAISLHESLSSLHPVWKLLYPFLRYKCSEGTMLRQAFFGESGILEGLFPLGDEGCSELLKEAVEGWSLEDMGLPTALAMRGLDGTDKLPEYPYRDDGLLIWCTISDFVSSYVFCYYTDDESVQGDYEVQNFLKNSFSLYDRQDVDEDDVDALTINTREDLAATITTIIWLSTGYQSGLLKGLYDSMAFVPDRPVFMSQMAPYEKPETMTEEEFLDHLPSKGATVSAVAILYTLANFKESTAALSSSAQDSKVRSYVTDKEALEAVKTFESNLEKVEKIIRQRNRERDEEYPYMLPSQLHFTVAAPATTEWQKARMKLKAVAKFRLDKK</sequence>
<evidence type="ECO:0000313" key="7">
    <source>
        <dbReference type="Proteomes" id="UP001472866"/>
    </source>
</evidence>
<dbReference type="PANTHER" id="PTHR11771">
    <property type="entry name" value="LIPOXYGENASE"/>
    <property type="match status" value="1"/>
</dbReference>
<dbReference type="GO" id="GO:0034440">
    <property type="term" value="P:lipid oxidation"/>
    <property type="evidence" value="ECO:0007669"/>
    <property type="project" value="InterPro"/>
</dbReference>
<dbReference type="Gene3D" id="1.20.245.10">
    <property type="entry name" value="Lipoxygenase-1, Domain 5"/>
    <property type="match status" value="1"/>
</dbReference>
<dbReference type="GO" id="GO:0016702">
    <property type="term" value="F:oxidoreductase activity, acting on single donors with incorporation of molecular oxygen, incorporation of two atoms of oxygen"/>
    <property type="evidence" value="ECO:0007669"/>
    <property type="project" value="InterPro"/>
</dbReference>
<evidence type="ECO:0000256" key="2">
    <source>
        <dbReference type="ARBA" id="ARBA00022964"/>
    </source>
</evidence>
<keyword evidence="1" id="KW-0479">Metal-binding</keyword>
<evidence type="ECO:0000256" key="1">
    <source>
        <dbReference type="ARBA" id="ARBA00022723"/>
    </source>
</evidence>
<proteinExistence type="predicted"/>
<protein>
    <submittedName>
        <fullName evidence="6">Lipoxygenase</fullName>
    </submittedName>
</protein>
<dbReference type="PROSITE" id="PS51393">
    <property type="entry name" value="LIPOXYGENASE_3"/>
    <property type="match status" value="1"/>
</dbReference>
<evidence type="ECO:0000313" key="6">
    <source>
        <dbReference type="EMBL" id="WZN66092.1"/>
    </source>
</evidence>
<evidence type="ECO:0000259" key="5">
    <source>
        <dbReference type="PROSITE" id="PS51393"/>
    </source>
</evidence>
<dbReference type="AlphaFoldDB" id="A0AAX4PJL6"/>
<dbReference type="SUPFAM" id="SSF48484">
    <property type="entry name" value="Lipoxigenase"/>
    <property type="match status" value="1"/>
</dbReference>
<feature type="domain" description="Lipoxygenase" evidence="5">
    <location>
        <begin position="186"/>
        <end position="802"/>
    </location>
</feature>
<dbReference type="Proteomes" id="UP001472866">
    <property type="component" value="Chromosome 14"/>
</dbReference>
<feature type="compositionally biased region" description="Low complexity" evidence="4">
    <location>
        <begin position="1"/>
        <end position="12"/>
    </location>
</feature>
<dbReference type="Gene3D" id="3.10.450.60">
    <property type="match status" value="1"/>
</dbReference>
<name>A0AAX4PJL6_9CHLO</name>
<dbReference type="PRINTS" id="PR00087">
    <property type="entry name" value="LIPOXYGENASE"/>
</dbReference>
<dbReference type="InterPro" id="IPR036226">
    <property type="entry name" value="LipOase_C_sf"/>
</dbReference>
<feature type="region of interest" description="Disordered" evidence="4">
    <location>
        <begin position="1"/>
        <end position="20"/>
    </location>
</feature>
<evidence type="ECO:0000256" key="3">
    <source>
        <dbReference type="ARBA" id="ARBA00023002"/>
    </source>
</evidence>
<accession>A0AAX4PJL6</accession>